<dbReference type="RefSeq" id="WP_013174459.1">
    <property type="nucleotide sequence ID" value="NC_014220.1"/>
</dbReference>
<dbReference type="Pfam" id="PF00082">
    <property type="entry name" value="Peptidase_S8"/>
    <property type="match status" value="1"/>
</dbReference>
<dbReference type="Gene3D" id="2.60.120.380">
    <property type="match status" value="1"/>
</dbReference>
<feature type="active site" description="Charge relay system" evidence="6">
    <location>
        <position position="123"/>
    </location>
</feature>
<dbReference type="InterPro" id="IPR017313">
    <property type="entry name" value="Moth2364"/>
</dbReference>
<dbReference type="PIRSF" id="PIRSF037899">
    <property type="entry name" value="Subtilisin_rel_Moth_2364"/>
    <property type="match status" value="1"/>
</dbReference>
<dbReference type="InterPro" id="IPR036852">
    <property type="entry name" value="Peptidase_S8/S53_dom_sf"/>
</dbReference>
<evidence type="ECO:0000256" key="7">
    <source>
        <dbReference type="SAM" id="MobiDB-lite"/>
    </source>
</evidence>
<feature type="domain" description="SLH" evidence="8">
    <location>
        <begin position="1096"/>
        <end position="1159"/>
    </location>
</feature>
<sequence length="1216" mass="130448">MWKKIRSLIALVLSTCLLSGFLLYIDTAYVPAVWVSSRAREVSFLNDRTADLIGCTPITARDLAVPGGLTGRGQVVGLADSGLDKGNLLDMHPDLTSVPGEIPKIVSLGSWAGRAVPDDPVGHGTHMAATIAGTGKASGGKYKGIAPNASLYFQALLDPSGKLQVPQDVAGMFLAAYRAGVRVHVNGWGTSGNTYSRTAQQVDAFVRAYPEFLPVFGAGNSGPGKGTLTEEANSKNALVVGAAQTPRPSFGPDARDAEEPASFSSRGPTADGRIKPDLMVPASAVISACSRLTESNLAADSDYTRMGGTSMAAAITGGAVALLTEYLEKEGVANPSAALLKALLIDGSRPSQQNVMRLGFGTLDLAQTILMLEEELTRFEDDRQGLATGQERAWKVRVREPQLPLIVTLVWTDAVGQGGAGNLVNDLDLVVEGPDGKVYTGNHFLGLSGPDNSNNVEQVRIEHPVTGEYTVRVKAASVRVGATGSGGLFQDYALVYGQQPARDVLIESDHGSLRLAGLGTVSLDTRQPVMVVNGETVPFTSGRVLPGSDVYLGAERAYIFGRTYQAGGVQVLSSPQGEQLMEVNPQVRAGGYLIDDRAKREIEGVYTLNGESVSSSELPAGIEVWATVNPSTQRAWLIKASYRKETGVVQAVDYESRTVKLLEEATTYKVRTDTLVTFLDECVDSGLNDRPYGTSQASGLEGLLPGMPVELYVSAVSGDVMYVAVKREVVQGRVTQVDPDTGRLILETGKEYSCFPGLPVTRDGEKTQLSGVKLGDYAKLVLVPKSNRVLALEAYSKVLYGQVIYLVEKQKKLYLTGQDNVMRELNLDQETQVFRWDLPVDVAGVQPGSWVRAVIDGNRNTVLRMDVAEVAEDTTGRFDAYREATPKTVTVGGNSYLIADNCLVTKGGYWIEPQDLVSGDEVRLVALSLQGSGQKLAALVAAQVKSSLSKPFLMASVKELNGVLVVDGQTSGYAVYVYRADGSRTRLKADQGGRFSALLAVHSGEHEVELVTLDKNGGLAFLRVGIEPFSPSRGETRTFADISGKPDNESIARLAESSVVAGYPDGTYRPNKPITRLEFLLILVRAGGGRERSAVAKEFLDQKEVPAWARQDLAEAVRRGLVAGYPDGTLRPNQPVTRAEMAAMLVRAFGAGFGGKPPYTDLKRTPSWARPAVVQAWSRGLLDGLRTLLYRQFYPYRYVTRFEAALCVARGFGIKG</sequence>
<dbReference type="InterPro" id="IPR001119">
    <property type="entry name" value="SLH_dom"/>
</dbReference>
<dbReference type="PROSITE" id="PS51892">
    <property type="entry name" value="SUBTILASE"/>
    <property type="match status" value="1"/>
</dbReference>
<dbReference type="STRING" id="643648.Slip_0270"/>
<dbReference type="KEGG" id="slp:Slip_0270"/>
<dbReference type="eggNOG" id="COG1404">
    <property type="taxonomic scope" value="Bacteria"/>
</dbReference>
<dbReference type="GO" id="GO:0006508">
    <property type="term" value="P:proteolysis"/>
    <property type="evidence" value="ECO:0007669"/>
    <property type="project" value="UniProtKB-KW"/>
</dbReference>
<dbReference type="Pfam" id="PF00395">
    <property type="entry name" value="SLH"/>
    <property type="match status" value="2"/>
</dbReference>
<keyword evidence="4 6" id="KW-0378">Hydrolase</keyword>
<dbReference type="InterPro" id="IPR051048">
    <property type="entry name" value="Peptidase_S8/S53_subtilisin"/>
</dbReference>
<dbReference type="InterPro" id="IPR034058">
    <property type="entry name" value="TagA/B/C/D_pept_dom"/>
</dbReference>
<dbReference type="Gene3D" id="3.40.50.200">
    <property type="entry name" value="Peptidase S8/S53 domain"/>
    <property type="match status" value="1"/>
</dbReference>
<dbReference type="PANTHER" id="PTHR43399">
    <property type="entry name" value="SUBTILISIN-RELATED"/>
    <property type="match status" value="1"/>
</dbReference>
<keyword evidence="3" id="KW-0677">Repeat</keyword>
<dbReference type="SUPFAM" id="SSF52743">
    <property type="entry name" value="Subtilisin-like"/>
    <property type="match status" value="1"/>
</dbReference>
<keyword evidence="5 6" id="KW-0720">Serine protease</keyword>
<protein>
    <submittedName>
        <fullName evidence="9">S-layer domain protein</fullName>
    </submittedName>
</protein>
<evidence type="ECO:0000313" key="9">
    <source>
        <dbReference type="EMBL" id="ADI01057.1"/>
    </source>
</evidence>
<accession>D7CJU3</accession>
<dbReference type="EMBL" id="CP002048">
    <property type="protein sequence ID" value="ADI01057.1"/>
    <property type="molecule type" value="Genomic_DNA"/>
</dbReference>
<dbReference type="InterPro" id="IPR008979">
    <property type="entry name" value="Galactose-bd-like_sf"/>
</dbReference>
<organism evidence="9 10">
    <name type="scientific">Syntrophothermus lipocalidus (strain DSM 12680 / TGB-C1)</name>
    <dbReference type="NCBI Taxonomy" id="643648"/>
    <lineage>
        <taxon>Bacteria</taxon>
        <taxon>Bacillati</taxon>
        <taxon>Bacillota</taxon>
        <taxon>Clostridia</taxon>
        <taxon>Eubacteriales</taxon>
        <taxon>Syntrophomonadaceae</taxon>
        <taxon>Syntrophothermus</taxon>
    </lineage>
</organism>
<dbReference type="InterPro" id="IPR015500">
    <property type="entry name" value="Peptidase_S8_subtilisin-rel"/>
</dbReference>
<evidence type="ECO:0000256" key="4">
    <source>
        <dbReference type="ARBA" id="ARBA00022801"/>
    </source>
</evidence>
<keyword evidence="10" id="KW-1185">Reference proteome</keyword>
<evidence type="ECO:0000256" key="2">
    <source>
        <dbReference type="ARBA" id="ARBA00022670"/>
    </source>
</evidence>
<keyword evidence="2 6" id="KW-0645">Protease</keyword>
<feature type="domain" description="SLH" evidence="8">
    <location>
        <begin position="1034"/>
        <end position="1095"/>
    </location>
</feature>
<dbReference type="PRINTS" id="PR00723">
    <property type="entry name" value="SUBTILISIN"/>
</dbReference>
<gene>
    <name evidence="9" type="ordered locus">Slip_0270</name>
</gene>
<dbReference type="GO" id="GO:0004252">
    <property type="term" value="F:serine-type endopeptidase activity"/>
    <property type="evidence" value="ECO:0007669"/>
    <property type="project" value="UniProtKB-UniRule"/>
</dbReference>
<proteinExistence type="inferred from homology"/>
<dbReference type="HOGENOM" id="CLU_269152_0_0_9"/>
<name>D7CJU3_SYNLT</name>
<evidence type="ECO:0000259" key="8">
    <source>
        <dbReference type="PROSITE" id="PS51272"/>
    </source>
</evidence>
<evidence type="ECO:0000256" key="1">
    <source>
        <dbReference type="ARBA" id="ARBA00011073"/>
    </source>
</evidence>
<dbReference type="PROSITE" id="PS51272">
    <property type="entry name" value="SLH"/>
    <property type="match status" value="2"/>
</dbReference>
<dbReference type="PANTHER" id="PTHR43399:SF4">
    <property type="entry name" value="CELL WALL-ASSOCIATED PROTEASE"/>
    <property type="match status" value="1"/>
</dbReference>
<evidence type="ECO:0000256" key="3">
    <source>
        <dbReference type="ARBA" id="ARBA00022737"/>
    </source>
</evidence>
<dbReference type="SUPFAM" id="SSF49785">
    <property type="entry name" value="Galactose-binding domain-like"/>
    <property type="match status" value="1"/>
</dbReference>
<evidence type="ECO:0000313" key="10">
    <source>
        <dbReference type="Proteomes" id="UP000000378"/>
    </source>
</evidence>
<dbReference type="AlphaFoldDB" id="D7CJU3"/>
<reference evidence="10" key="1">
    <citation type="journal article" date="2010" name="Stand. Genomic Sci.">
        <title>Complete genome sequence of Syntrophothermus lipocalidus type strain (TGB-C1T).</title>
        <authorList>
            <consortium name="US DOE Joint Genome Institute (JGI-PGF)"/>
            <person name="Djao O."/>
            <person name="Zhang X."/>
            <person name="Lucas S."/>
            <person name="Lapidus A."/>
            <person name="Glavina Del Rio T."/>
            <person name="Nolan M."/>
            <person name="Tice H."/>
            <person name="Cheng J."/>
            <person name="Han C."/>
            <person name="Tapia R."/>
            <person name="Goodwin L."/>
            <person name="Pitluck S."/>
            <person name="Liolios K."/>
            <person name="Ivanova N."/>
            <person name="Mavromatis K."/>
            <person name="Mikhailova N."/>
            <person name="Ovchinnikova G."/>
            <person name="Pati A."/>
            <person name="Brambilla E."/>
            <person name="Chen A."/>
            <person name="Palaniappan K."/>
            <person name="Land M."/>
            <person name="Hauser L."/>
            <person name="Chang Y."/>
            <person name="Jeffries C."/>
            <person name="Rohde M."/>
            <person name="Sikorski J."/>
            <person name="Spring S."/>
            <person name="Goker M."/>
            <person name="Detter J."/>
            <person name="Woyke T."/>
            <person name="Bristow J."/>
            <person name="Eisen J."/>
            <person name="Markowitz V."/>
            <person name="Hugenholtz P."/>
            <person name="Kyrpides N."/>
            <person name="Klenk H."/>
        </authorList>
    </citation>
    <scope>NUCLEOTIDE SEQUENCE [LARGE SCALE GENOMIC DNA]</scope>
    <source>
        <strain evidence="10">DSM 12680 / TGB-C1</strain>
    </source>
</reference>
<evidence type="ECO:0000256" key="5">
    <source>
        <dbReference type="ARBA" id="ARBA00022825"/>
    </source>
</evidence>
<dbReference type="InterPro" id="IPR000209">
    <property type="entry name" value="Peptidase_S8/S53_dom"/>
</dbReference>
<comment type="similarity">
    <text evidence="1 6">Belongs to the peptidase S8 family.</text>
</comment>
<feature type="region of interest" description="Disordered" evidence="7">
    <location>
        <begin position="244"/>
        <end position="274"/>
    </location>
</feature>
<evidence type="ECO:0000256" key="6">
    <source>
        <dbReference type="PROSITE-ProRule" id="PRU01240"/>
    </source>
</evidence>
<reference evidence="9 10" key="2">
    <citation type="journal article" date="2010" name="Stand. Genomic Sci.">
        <title>Complete genome sequence of Syntrophothermus lipocalidus type strain (TGB-C1).</title>
        <authorList>
            <person name="Djao O.D."/>
            <person name="Zhang X."/>
            <person name="Lucas S."/>
            <person name="Lapidus A."/>
            <person name="Del Rio T.G."/>
            <person name="Nolan M."/>
            <person name="Tice H."/>
            <person name="Cheng J.F."/>
            <person name="Han C."/>
            <person name="Tapia R."/>
            <person name="Goodwin L."/>
            <person name="Pitluck S."/>
            <person name="Liolios K."/>
            <person name="Ivanova N."/>
            <person name="Mavromatis K."/>
            <person name="Mikhailova N."/>
            <person name="Ovchinnikova G."/>
            <person name="Pati A."/>
            <person name="Brambilla E."/>
            <person name="Chen A."/>
            <person name="Palaniappan K."/>
            <person name="Land M."/>
            <person name="Hauser L."/>
            <person name="Chang Y.J."/>
            <person name="Jeffries C.D."/>
            <person name="Rohde M."/>
            <person name="Sikorski J."/>
            <person name="Spring S."/>
            <person name="Goker M."/>
            <person name="Detter J.C."/>
            <person name="Woyke T."/>
            <person name="Bristow J."/>
            <person name="Eisen J.A."/>
            <person name="Markowitz V."/>
            <person name="Hugenholtz P."/>
            <person name="Kyrpides N.C."/>
            <person name="Klenk H.P."/>
        </authorList>
    </citation>
    <scope>NUCLEOTIDE SEQUENCE [LARGE SCALE GENOMIC DNA]</scope>
    <source>
        <strain evidence="10">DSM 12680 / TGB-C1</strain>
    </source>
</reference>
<dbReference type="CDD" id="cd04842">
    <property type="entry name" value="Peptidases_S8_Kp43_protease"/>
    <property type="match status" value="1"/>
</dbReference>
<feature type="active site" description="Charge relay system" evidence="6">
    <location>
        <position position="310"/>
    </location>
</feature>
<feature type="active site" description="Charge relay system" evidence="6">
    <location>
        <position position="80"/>
    </location>
</feature>
<dbReference type="Proteomes" id="UP000000378">
    <property type="component" value="Chromosome"/>
</dbReference>